<reference evidence="1 2" key="1">
    <citation type="submission" date="2016-01" db="EMBL/GenBank/DDBJ databases">
        <title>Biosynthesis of antibiotic leucinostatins and their inhibition on Phytophthora in bio-control Purpureocillium lilacinum.</title>
        <authorList>
            <person name="Wang G."/>
            <person name="Liu Z."/>
            <person name="Lin R."/>
            <person name="Li E."/>
            <person name="Mao Z."/>
            <person name="Ling J."/>
            <person name="Yin W."/>
            <person name="Xie B."/>
        </authorList>
    </citation>
    <scope>NUCLEOTIDE SEQUENCE [LARGE SCALE GENOMIC DNA]</scope>
    <source>
        <strain evidence="1">PLBJ-1</strain>
    </source>
</reference>
<gene>
    <name evidence="1" type="ORF">VFPBJ_06834</name>
</gene>
<name>A0A179GN26_PURLI</name>
<accession>A0A179GN26</accession>
<dbReference type="EMBL" id="LSBH01000005">
    <property type="protein sequence ID" value="OAQ78713.1"/>
    <property type="molecule type" value="Genomic_DNA"/>
</dbReference>
<evidence type="ECO:0000313" key="2">
    <source>
        <dbReference type="Proteomes" id="UP000078240"/>
    </source>
</evidence>
<dbReference type="AlphaFoldDB" id="A0A179GN26"/>
<evidence type="ECO:0000313" key="1">
    <source>
        <dbReference type="EMBL" id="OAQ78713.1"/>
    </source>
</evidence>
<proteinExistence type="predicted"/>
<protein>
    <submittedName>
        <fullName evidence="1">Uncharacterized protein</fullName>
    </submittedName>
</protein>
<dbReference type="Proteomes" id="UP000078240">
    <property type="component" value="Unassembled WGS sequence"/>
</dbReference>
<organism evidence="1 2">
    <name type="scientific">Purpureocillium lilacinum</name>
    <name type="common">Paecilomyces lilacinus</name>
    <dbReference type="NCBI Taxonomy" id="33203"/>
    <lineage>
        <taxon>Eukaryota</taxon>
        <taxon>Fungi</taxon>
        <taxon>Dikarya</taxon>
        <taxon>Ascomycota</taxon>
        <taxon>Pezizomycotina</taxon>
        <taxon>Sordariomycetes</taxon>
        <taxon>Hypocreomycetidae</taxon>
        <taxon>Hypocreales</taxon>
        <taxon>Ophiocordycipitaceae</taxon>
        <taxon>Purpureocillium</taxon>
    </lineage>
</organism>
<comment type="caution">
    <text evidence="1">The sequence shown here is derived from an EMBL/GenBank/DDBJ whole genome shotgun (WGS) entry which is preliminary data.</text>
</comment>
<sequence>MSLEDRGRRHVWDGSSSVCFLASQQLRILYYRGHLMGDESSRVLASYLSPITSRIVRASLEWKPASGVVSAIDAANQSCWRARSRRTAGPDITACWWPPVPYRDSDCCLQSNCGDGCGLLLASAAGAGAGGGALPLMLLLPIATTPLTRAAGDAIPQAELAVVLTMRGLCVIGG</sequence>